<reference evidence="1" key="2">
    <citation type="journal article" date="2015" name="Fish Shellfish Immunol.">
        <title>Early steps in the European eel (Anguilla anguilla)-Vibrio vulnificus interaction in the gills: Role of the RtxA13 toxin.</title>
        <authorList>
            <person name="Callol A."/>
            <person name="Pajuelo D."/>
            <person name="Ebbesson L."/>
            <person name="Teles M."/>
            <person name="MacKenzie S."/>
            <person name="Amaro C."/>
        </authorList>
    </citation>
    <scope>NUCLEOTIDE SEQUENCE</scope>
</reference>
<reference evidence="1" key="1">
    <citation type="submission" date="2014-11" db="EMBL/GenBank/DDBJ databases">
        <authorList>
            <person name="Amaro Gonzalez C."/>
        </authorList>
    </citation>
    <scope>NUCLEOTIDE SEQUENCE</scope>
</reference>
<dbReference type="AlphaFoldDB" id="A0A0E9XJ25"/>
<accession>A0A0E9XJ25</accession>
<evidence type="ECO:0000313" key="1">
    <source>
        <dbReference type="EMBL" id="JAI02432.1"/>
    </source>
</evidence>
<dbReference type="EMBL" id="GBXM01006146">
    <property type="protein sequence ID" value="JAI02432.1"/>
    <property type="molecule type" value="Transcribed_RNA"/>
</dbReference>
<protein>
    <submittedName>
        <fullName evidence="1">Uncharacterized protein</fullName>
    </submittedName>
</protein>
<proteinExistence type="predicted"/>
<organism evidence="1">
    <name type="scientific">Anguilla anguilla</name>
    <name type="common">European freshwater eel</name>
    <name type="synonym">Muraena anguilla</name>
    <dbReference type="NCBI Taxonomy" id="7936"/>
    <lineage>
        <taxon>Eukaryota</taxon>
        <taxon>Metazoa</taxon>
        <taxon>Chordata</taxon>
        <taxon>Craniata</taxon>
        <taxon>Vertebrata</taxon>
        <taxon>Euteleostomi</taxon>
        <taxon>Actinopterygii</taxon>
        <taxon>Neopterygii</taxon>
        <taxon>Teleostei</taxon>
        <taxon>Anguilliformes</taxon>
        <taxon>Anguillidae</taxon>
        <taxon>Anguilla</taxon>
    </lineage>
</organism>
<name>A0A0E9XJ25_ANGAN</name>
<sequence length="52" mass="5513">MECVSVSGTSVSLHTPVTLSGQLVIHSLTAQATHSCPTLAQHLCNFDCWTAE</sequence>